<protein>
    <submittedName>
        <fullName evidence="1">Uncharacterized protein</fullName>
    </submittedName>
</protein>
<keyword evidence="2" id="KW-1185">Reference proteome</keyword>
<name>A0ABR3G2L6_9PEZI</name>
<dbReference type="Proteomes" id="UP001447188">
    <property type="component" value="Unassembled WGS sequence"/>
</dbReference>
<gene>
    <name evidence="1" type="ORF">Q9L58_010961</name>
</gene>
<accession>A0ABR3G2L6</accession>
<sequence>MGGRANYRCSATQQLHSLTATTGNPFEMNEAPLLEADIEQENKSVTPYLIEVVAKDIARLSFRDDEANFGILAFLRRGPPK</sequence>
<comment type="caution">
    <text evidence="1">The sequence shown here is derived from an EMBL/GenBank/DDBJ whole genome shotgun (WGS) entry which is preliminary data.</text>
</comment>
<dbReference type="EMBL" id="JBBBZM010000997">
    <property type="protein sequence ID" value="KAL0630193.1"/>
    <property type="molecule type" value="Genomic_DNA"/>
</dbReference>
<proteinExistence type="predicted"/>
<evidence type="ECO:0000313" key="2">
    <source>
        <dbReference type="Proteomes" id="UP001447188"/>
    </source>
</evidence>
<reference evidence="1 2" key="1">
    <citation type="submission" date="2024-02" db="EMBL/GenBank/DDBJ databases">
        <title>Discinaceae phylogenomics.</title>
        <authorList>
            <person name="Dirks A.C."/>
            <person name="James T.Y."/>
        </authorList>
    </citation>
    <scope>NUCLEOTIDE SEQUENCE [LARGE SCALE GENOMIC DNA]</scope>
    <source>
        <strain evidence="1 2">ACD0624</strain>
    </source>
</reference>
<organism evidence="1 2">
    <name type="scientific">Discina gigas</name>
    <dbReference type="NCBI Taxonomy" id="1032678"/>
    <lineage>
        <taxon>Eukaryota</taxon>
        <taxon>Fungi</taxon>
        <taxon>Dikarya</taxon>
        <taxon>Ascomycota</taxon>
        <taxon>Pezizomycotina</taxon>
        <taxon>Pezizomycetes</taxon>
        <taxon>Pezizales</taxon>
        <taxon>Discinaceae</taxon>
        <taxon>Discina</taxon>
    </lineage>
</organism>
<evidence type="ECO:0000313" key="1">
    <source>
        <dbReference type="EMBL" id="KAL0630193.1"/>
    </source>
</evidence>